<evidence type="ECO:0000256" key="2">
    <source>
        <dbReference type="ARBA" id="ARBA00022679"/>
    </source>
</evidence>
<keyword evidence="3" id="KW-0949">S-adenosyl-L-methionine</keyword>
<dbReference type="InterPro" id="IPR029063">
    <property type="entry name" value="SAM-dependent_MTases_sf"/>
</dbReference>
<comment type="similarity">
    <text evidence="4">Belongs to the class I-like SAM-binding methyltransferase superfamily.</text>
</comment>
<name>A0ABR2UFJ7_9PEZI</name>
<feature type="domain" description="Methyltransferase type 11" evidence="5">
    <location>
        <begin position="96"/>
        <end position="202"/>
    </location>
</feature>
<comment type="caution">
    <text evidence="6">The sequence shown here is derived from an EMBL/GenBank/DDBJ whole genome shotgun (WGS) entry which is preliminary data.</text>
</comment>
<evidence type="ECO:0000256" key="4">
    <source>
        <dbReference type="ARBA" id="ARBA00038314"/>
    </source>
</evidence>
<evidence type="ECO:0000256" key="1">
    <source>
        <dbReference type="ARBA" id="ARBA00005179"/>
    </source>
</evidence>
<evidence type="ECO:0000256" key="3">
    <source>
        <dbReference type="ARBA" id="ARBA00022691"/>
    </source>
</evidence>
<accession>A0ABR2UFJ7</accession>
<comment type="pathway">
    <text evidence="1">Secondary metabolite biosynthesis.</text>
</comment>
<evidence type="ECO:0000313" key="7">
    <source>
        <dbReference type="Proteomes" id="UP001408356"/>
    </source>
</evidence>
<dbReference type="InterPro" id="IPR013216">
    <property type="entry name" value="Methyltransf_11"/>
</dbReference>
<keyword evidence="7" id="KW-1185">Reference proteome</keyword>
<dbReference type="PANTHER" id="PTHR35897">
    <property type="entry name" value="METHYLTRANSFERASE AUSD"/>
    <property type="match status" value="1"/>
</dbReference>
<dbReference type="PANTHER" id="PTHR35897:SF1">
    <property type="entry name" value="METHYLTRANSFERASE AUSD"/>
    <property type="match status" value="1"/>
</dbReference>
<dbReference type="Pfam" id="PF08241">
    <property type="entry name" value="Methyltransf_11"/>
    <property type="match status" value="1"/>
</dbReference>
<dbReference type="SUPFAM" id="SSF53335">
    <property type="entry name" value="S-adenosyl-L-methionine-dependent methyltransferases"/>
    <property type="match status" value="1"/>
</dbReference>
<dbReference type="Proteomes" id="UP001408356">
    <property type="component" value="Unassembled WGS sequence"/>
</dbReference>
<sequence>MAREKLSWDLVELRAQIYMDLPSDIGPIRRLLEQYSGVPPDEVDSHILAIREKLWQIKPYGCIGKFRFLQLDFTSDFRYQHALALLTRRFSRDTFLDMGCCIGQVLRQLVFDGVCSSRLFGADLEPRFMEMGYELFRDKKKLKSMFVAGDVLWDSGNDTTADDPLKLLDGKMTIIHASSFFHLFGWDDQVRAAKRIVRLFKPKEQNAFIFGRQVGCKEPGTQTGPRGYTRFLHNAETWQRMWNEVGEQTGTKWRTEIDEIPDSHNTVTRIVGGDFDPEGVNRIRFGVYRA</sequence>
<evidence type="ECO:0000313" key="6">
    <source>
        <dbReference type="EMBL" id="KAK9413289.1"/>
    </source>
</evidence>
<dbReference type="Gene3D" id="3.40.50.150">
    <property type="entry name" value="Vaccinia Virus protein VP39"/>
    <property type="match status" value="1"/>
</dbReference>
<protein>
    <recommendedName>
        <fullName evidence="5">Methyltransferase type 11 domain-containing protein</fullName>
    </recommendedName>
</protein>
<dbReference type="EMBL" id="JARVKF010000440">
    <property type="protein sequence ID" value="KAK9413289.1"/>
    <property type="molecule type" value="Genomic_DNA"/>
</dbReference>
<gene>
    <name evidence="6" type="ORF">SUNI508_02488</name>
</gene>
<dbReference type="InterPro" id="IPR051654">
    <property type="entry name" value="Meroterpenoid_MTases"/>
</dbReference>
<proteinExistence type="inferred from homology"/>
<reference evidence="6 7" key="1">
    <citation type="journal article" date="2024" name="J. Plant Pathol.">
        <title>Sequence and assembly of the genome of Seiridium unicorne, isolate CBS 538.82, causal agent of cypress canker disease.</title>
        <authorList>
            <person name="Scali E."/>
            <person name="Rocca G.D."/>
            <person name="Danti R."/>
            <person name="Garbelotto M."/>
            <person name="Barberini S."/>
            <person name="Baroncelli R."/>
            <person name="Emiliani G."/>
        </authorList>
    </citation>
    <scope>NUCLEOTIDE SEQUENCE [LARGE SCALE GENOMIC DNA]</scope>
    <source>
        <strain evidence="6 7">BM-138-508</strain>
    </source>
</reference>
<organism evidence="6 7">
    <name type="scientific">Seiridium unicorne</name>
    <dbReference type="NCBI Taxonomy" id="138068"/>
    <lineage>
        <taxon>Eukaryota</taxon>
        <taxon>Fungi</taxon>
        <taxon>Dikarya</taxon>
        <taxon>Ascomycota</taxon>
        <taxon>Pezizomycotina</taxon>
        <taxon>Sordariomycetes</taxon>
        <taxon>Xylariomycetidae</taxon>
        <taxon>Amphisphaeriales</taxon>
        <taxon>Sporocadaceae</taxon>
        <taxon>Seiridium</taxon>
    </lineage>
</organism>
<evidence type="ECO:0000259" key="5">
    <source>
        <dbReference type="Pfam" id="PF08241"/>
    </source>
</evidence>
<keyword evidence="2" id="KW-0808">Transferase</keyword>